<dbReference type="InterPro" id="IPR036396">
    <property type="entry name" value="Cyt_P450_sf"/>
</dbReference>
<proteinExistence type="inferred from homology"/>
<keyword evidence="7 13" id="KW-0479">Metal-binding</keyword>
<dbReference type="GO" id="GO:0005506">
    <property type="term" value="F:iron ion binding"/>
    <property type="evidence" value="ECO:0007669"/>
    <property type="project" value="InterPro"/>
</dbReference>
<evidence type="ECO:0000313" key="16">
    <source>
        <dbReference type="Proteomes" id="UP000724874"/>
    </source>
</evidence>
<organism evidence="15 16">
    <name type="scientific">Gymnopilus junonius</name>
    <name type="common">Spectacular rustgill mushroom</name>
    <name type="synonym">Gymnopilus spectabilis subsp. junonius</name>
    <dbReference type="NCBI Taxonomy" id="109634"/>
    <lineage>
        <taxon>Eukaryota</taxon>
        <taxon>Fungi</taxon>
        <taxon>Dikarya</taxon>
        <taxon>Basidiomycota</taxon>
        <taxon>Agaricomycotina</taxon>
        <taxon>Agaricomycetes</taxon>
        <taxon>Agaricomycetidae</taxon>
        <taxon>Agaricales</taxon>
        <taxon>Agaricineae</taxon>
        <taxon>Hymenogastraceae</taxon>
        <taxon>Gymnopilus</taxon>
    </lineage>
</organism>
<evidence type="ECO:0000256" key="12">
    <source>
        <dbReference type="ARBA" id="ARBA00023136"/>
    </source>
</evidence>
<comment type="cofactor">
    <cofactor evidence="1 13">
        <name>heme</name>
        <dbReference type="ChEBI" id="CHEBI:30413"/>
    </cofactor>
</comment>
<comment type="pathway">
    <text evidence="3">Secondary metabolite biosynthesis; terpenoid biosynthesis.</text>
</comment>
<dbReference type="EMBL" id="JADNYJ010000006">
    <property type="protein sequence ID" value="KAF8910660.1"/>
    <property type="molecule type" value="Genomic_DNA"/>
</dbReference>
<feature type="binding site" description="axial binding residue" evidence="13">
    <location>
        <position position="411"/>
    </location>
    <ligand>
        <name>heme</name>
        <dbReference type="ChEBI" id="CHEBI:30413"/>
    </ligand>
    <ligandPart>
        <name>Fe</name>
        <dbReference type="ChEBI" id="CHEBI:18248"/>
    </ligandPart>
</feature>
<accession>A0A9P5NZQ9</accession>
<keyword evidence="11" id="KW-0503">Monooxygenase</keyword>
<evidence type="ECO:0000256" key="3">
    <source>
        <dbReference type="ARBA" id="ARBA00004721"/>
    </source>
</evidence>
<dbReference type="PRINTS" id="PR00465">
    <property type="entry name" value="EP450IV"/>
</dbReference>
<dbReference type="Proteomes" id="UP000724874">
    <property type="component" value="Unassembled WGS sequence"/>
</dbReference>
<dbReference type="Gene3D" id="1.10.630.10">
    <property type="entry name" value="Cytochrome P450"/>
    <property type="match status" value="1"/>
</dbReference>
<evidence type="ECO:0000256" key="10">
    <source>
        <dbReference type="ARBA" id="ARBA00023004"/>
    </source>
</evidence>
<dbReference type="InterPro" id="IPR001128">
    <property type="entry name" value="Cyt_P450"/>
</dbReference>
<evidence type="ECO:0000256" key="6">
    <source>
        <dbReference type="ARBA" id="ARBA00022692"/>
    </source>
</evidence>
<keyword evidence="5 13" id="KW-0349">Heme</keyword>
<keyword evidence="10 13" id="KW-0408">Iron</keyword>
<sequence>SNLYTFDPQALHHIFVKDVNIYEETDSFVETRSPLTVLNTLSHLHVPGDQHRRQRKMLSPLFSNAHVREMVPIFYEVAHKVRNVFMQKAHHGPQEVDILSWVHRIALELIGQCGFGYSFDRLTEDSVPHAYGVAFKRLGKSRNNILLNMVIFPILTRIGSPQFRRWVVERSESTEVKQYRDIIDTCYNTSVEIFNSRKKAIEEDHEVIEDQAGNGKDVLSTLIKANTSAFEDDRVSDKELLSQMLTLTFAATDTTSSALSRTIYLLAQHKDVQDRLREEIRNARQNNEGHDLAYDELDSLPYLDAICKETLRLYPPFPVLMRVNRQDSILPLRTPIKGIDGQEIREVPLSKGTLVHVSIVGSNRNTETWGPDAAEWKPDRWLNPLPKTLVDAHIPGIYSHLMTFLGGGRSCIGFKFSQLEMKVVIALFVETLELSLPNKPIYWQMTEIVTPSTELEMRNPALPLIVRLAQ</sequence>
<keyword evidence="14" id="KW-0175">Coiled coil</keyword>
<name>A0A9P5NZQ9_GYMJU</name>
<protein>
    <submittedName>
        <fullName evidence="15">Cytochrome P450</fullName>
    </submittedName>
</protein>
<evidence type="ECO:0000256" key="5">
    <source>
        <dbReference type="ARBA" id="ARBA00022617"/>
    </source>
</evidence>
<dbReference type="PANTHER" id="PTHR24305">
    <property type="entry name" value="CYTOCHROME P450"/>
    <property type="match status" value="1"/>
</dbReference>
<keyword evidence="12" id="KW-0472">Membrane</keyword>
<dbReference type="InterPro" id="IPR050121">
    <property type="entry name" value="Cytochrome_P450_monoxygenase"/>
</dbReference>
<evidence type="ECO:0000256" key="7">
    <source>
        <dbReference type="ARBA" id="ARBA00022723"/>
    </source>
</evidence>
<evidence type="ECO:0000256" key="14">
    <source>
        <dbReference type="SAM" id="Coils"/>
    </source>
</evidence>
<evidence type="ECO:0000256" key="8">
    <source>
        <dbReference type="ARBA" id="ARBA00022989"/>
    </source>
</evidence>
<dbReference type="PRINTS" id="PR00385">
    <property type="entry name" value="P450"/>
</dbReference>
<evidence type="ECO:0000256" key="1">
    <source>
        <dbReference type="ARBA" id="ARBA00001971"/>
    </source>
</evidence>
<keyword evidence="16" id="KW-1185">Reference proteome</keyword>
<dbReference type="SUPFAM" id="SSF48264">
    <property type="entry name" value="Cytochrome P450"/>
    <property type="match status" value="1"/>
</dbReference>
<dbReference type="GO" id="GO:0004497">
    <property type="term" value="F:monooxygenase activity"/>
    <property type="evidence" value="ECO:0007669"/>
    <property type="project" value="UniProtKB-KW"/>
</dbReference>
<dbReference type="PANTHER" id="PTHR24305:SF166">
    <property type="entry name" value="CYTOCHROME P450 12A4, MITOCHONDRIAL-RELATED"/>
    <property type="match status" value="1"/>
</dbReference>
<keyword evidence="6" id="KW-0812">Transmembrane</keyword>
<feature type="non-terminal residue" evidence="15">
    <location>
        <position position="470"/>
    </location>
</feature>
<comment type="subcellular location">
    <subcellularLocation>
        <location evidence="2">Membrane</location>
    </subcellularLocation>
</comment>
<dbReference type="GO" id="GO:0016705">
    <property type="term" value="F:oxidoreductase activity, acting on paired donors, with incorporation or reduction of molecular oxygen"/>
    <property type="evidence" value="ECO:0007669"/>
    <property type="project" value="InterPro"/>
</dbReference>
<comment type="similarity">
    <text evidence="4">Belongs to the cytochrome P450 family.</text>
</comment>
<dbReference type="GO" id="GO:0020037">
    <property type="term" value="F:heme binding"/>
    <property type="evidence" value="ECO:0007669"/>
    <property type="project" value="InterPro"/>
</dbReference>
<dbReference type="CDD" id="cd11069">
    <property type="entry name" value="CYP_FUM15-like"/>
    <property type="match status" value="1"/>
</dbReference>
<feature type="coiled-coil region" evidence="14">
    <location>
        <begin position="266"/>
        <end position="293"/>
    </location>
</feature>
<evidence type="ECO:0000256" key="2">
    <source>
        <dbReference type="ARBA" id="ARBA00004370"/>
    </source>
</evidence>
<dbReference type="InterPro" id="IPR002403">
    <property type="entry name" value="Cyt_P450_E_grp-IV"/>
</dbReference>
<reference evidence="15" key="1">
    <citation type="submission" date="2020-11" db="EMBL/GenBank/DDBJ databases">
        <authorList>
            <consortium name="DOE Joint Genome Institute"/>
            <person name="Ahrendt S."/>
            <person name="Riley R."/>
            <person name="Andreopoulos W."/>
            <person name="LaButti K."/>
            <person name="Pangilinan J."/>
            <person name="Ruiz-duenas F.J."/>
            <person name="Barrasa J.M."/>
            <person name="Sanchez-Garcia M."/>
            <person name="Camarero S."/>
            <person name="Miyauchi S."/>
            <person name="Serrano A."/>
            <person name="Linde D."/>
            <person name="Babiker R."/>
            <person name="Drula E."/>
            <person name="Ayuso-Fernandez I."/>
            <person name="Pacheco R."/>
            <person name="Padilla G."/>
            <person name="Ferreira P."/>
            <person name="Barriuso J."/>
            <person name="Kellner H."/>
            <person name="Castanera R."/>
            <person name="Alfaro M."/>
            <person name="Ramirez L."/>
            <person name="Pisabarro A.G."/>
            <person name="Kuo A."/>
            <person name="Tritt A."/>
            <person name="Lipzen A."/>
            <person name="He G."/>
            <person name="Yan M."/>
            <person name="Ng V."/>
            <person name="Cullen D."/>
            <person name="Martin F."/>
            <person name="Rosso M.-N."/>
            <person name="Henrissat B."/>
            <person name="Hibbett D."/>
            <person name="Martinez A.T."/>
            <person name="Grigoriev I.V."/>
        </authorList>
    </citation>
    <scope>NUCLEOTIDE SEQUENCE</scope>
    <source>
        <strain evidence="15">AH 44721</strain>
    </source>
</reference>
<dbReference type="OrthoDB" id="1470350at2759"/>
<keyword evidence="8" id="KW-1133">Transmembrane helix</keyword>
<evidence type="ECO:0000256" key="4">
    <source>
        <dbReference type="ARBA" id="ARBA00010617"/>
    </source>
</evidence>
<comment type="caution">
    <text evidence="15">The sequence shown here is derived from an EMBL/GenBank/DDBJ whole genome shotgun (WGS) entry which is preliminary data.</text>
</comment>
<dbReference type="GO" id="GO:0016020">
    <property type="term" value="C:membrane"/>
    <property type="evidence" value="ECO:0007669"/>
    <property type="project" value="UniProtKB-SubCell"/>
</dbReference>
<keyword evidence="9" id="KW-0560">Oxidoreductase</keyword>
<evidence type="ECO:0000313" key="15">
    <source>
        <dbReference type="EMBL" id="KAF8910660.1"/>
    </source>
</evidence>
<gene>
    <name evidence="15" type="ORF">CPB84DRAFT_1672852</name>
</gene>
<dbReference type="Pfam" id="PF00067">
    <property type="entry name" value="p450"/>
    <property type="match status" value="1"/>
</dbReference>
<dbReference type="AlphaFoldDB" id="A0A9P5NZQ9"/>
<evidence type="ECO:0000256" key="9">
    <source>
        <dbReference type="ARBA" id="ARBA00023002"/>
    </source>
</evidence>
<evidence type="ECO:0000256" key="11">
    <source>
        <dbReference type="ARBA" id="ARBA00023033"/>
    </source>
</evidence>
<evidence type="ECO:0000256" key="13">
    <source>
        <dbReference type="PIRSR" id="PIRSR602403-1"/>
    </source>
</evidence>